<evidence type="ECO:0000259" key="3">
    <source>
        <dbReference type="PROSITE" id="PS50883"/>
    </source>
</evidence>
<dbReference type="PROSITE" id="PS51371">
    <property type="entry name" value="CBS"/>
    <property type="match status" value="1"/>
</dbReference>
<dbReference type="InterPro" id="IPR001633">
    <property type="entry name" value="EAL_dom"/>
</dbReference>
<comment type="caution">
    <text evidence="5">The sequence shown here is derived from an EMBL/GenBank/DDBJ whole genome shotgun (WGS) entry which is preliminary data.</text>
</comment>
<dbReference type="Proteomes" id="UP000619788">
    <property type="component" value="Unassembled WGS sequence"/>
</dbReference>
<dbReference type="SUPFAM" id="SSF54631">
    <property type="entry name" value="CBS-domain pair"/>
    <property type="match status" value="1"/>
</dbReference>
<dbReference type="Gene3D" id="3.20.20.450">
    <property type="entry name" value="EAL domain"/>
    <property type="match status" value="1"/>
</dbReference>
<dbReference type="PANTHER" id="PTHR33121:SF70">
    <property type="entry name" value="SIGNALING PROTEIN YKOW"/>
    <property type="match status" value="1"/>
</dbReference>
<accession>A0A8J3SK45</accession>
<dbReference type="InterPro" id="IPR000644">
    <property type="entry name" value="CBS_dom"/>
</dbReference>
<dbReference type="GO" id="GO:0071111">
    <property type="term" value="F:cyclic-guanylate-specific phosphodiesterase activity"/>
    <property type="evidence" value="ECO:0007669"/>
    <property type="project" value="InterPro"/>
</dbReference>
<evidence type="ECO:0000256" key="1">
    <source>
        <dbReference type="PROSITE-ProRule" id="PRU00703"/>
    </source>
</evidence>
<gene>
    <name evidence="5" type="ORF">Psi01_53540</name>
</gene>
<protein>
    <recommendedName>
        <fullName evidence="7">EAL domain, c-di-GMP-specific phosphodiesterase class I (Or its enzymatically inactive variant)</fullName>
    </recommendedName>
</protein>
<evidence type="ECO:0000313" key="5">
    <source>
        <dbReference type="EMBL" id="GIH94724.1"/>
    </source>
</evidence>
<dbReference type="AlphaFoldDB" id="A0A8J3SK45"/>
<dbReference type="InterPro" id="IPR050706">
    <property type="entry name" value="Cyclic-di-GMP_PDE-like"/>
</dbReference>
<feature type="compositionally biased region" description="Polar residues" evidence="2">
    <location>
        <begin position="1"/>
        <end position="19"/>
    </location>
</feature>
<dbReference type="PANTHER" id="PTHR33121">
    <property type="entry name" value="CYCLIC DI-GMP PHOSPHODIESTERASE PDEF"/>
    <property type="match status" value="1"/>
</dbReference>
<keyword evidence="6" id="KW-1185">Reference proteome</keyword>
<dbReference type="SUPFAM" id="SSF141868">
    <property type="entry name" value="EAL domain-like"/>
    <property type="match status" value="1"/>
</dbReference>
<dbReference type="PROSITE" id="PS50883">
    <property type="entry name" value="EAL"/>
    <property type="match status" value="1"/>
</dbReference>
<sequence>MSLYVPTNTQFAPSESSGATAAAPPITVAGIAPIVDLDTGGVIALQAVGGDLGEGGSGHGDVVALAATVTNLSRSETPLPLVLPLPTAAVISGSAAMAPLHEALRVSGRRPREIILMIRGGFAETDRRALLIGLDGLRAIGYLIAVGDLGTAHVPLDLLTDASPYLAVISPRLVARIPRDARRAALAESMVSLAVNVGAHVLVPGVSQEAQLAAVRSWGVRLAQGPLLVPGPSGRIHVPLPVAEPEPVQLLLGPRVQEFLLPAVTLPEEATAEDAVEVFSSEPSISSVVLVDEYQRPKGSLDRSRFLLSIASRFGHALHGRKPAVRLADSVRAVPRTTPAIAAMQVAGRDDERVYDDLVVTDEVGRCMGIVRVSDLIRQVAGMRR</sequence>
<keyword evidence="1" id="KW-0129">CBS domain</keyword>
<evidence type="ECO:0000256" key="2">
    <source>
        <dbReference type="SAM" id="MobiDB-lite"/>
    </source>
</evidence>
<evidence type="ECO:0000313" key="6">
    <source>
        <dbReference type="Proteomes" id="UP000619788"/>
    </source>
</evidence>
<dbReference type="Pfam" id="PF00571">
    <property type="entry name" value="CBS"/>
    <property type="match status" value="1"/>
</dbReference>
<dbReference type="Gene3D" id="3.10.580.10">
    <property type="entry name" value="CBS-domain"/>
    <property type="match status" value="1"/>
</dbReference>
<evidence type="ECO:0008006" key="7">
    <source>
        <dbReference type="Google" id="ProtNLM"/>
    </source>
</evidence>
<evidence type="ECO:0000259" key="4">
    <source>
        <dbReference type="PROSITE" id="PS51371"/>
    </source>
</evidence>
<feature type="domain" description="EAL" evidence="3">
    <location>
        <begin position="1"/>
        <end position="245"/>
    </location>
</feature>
<dbReference type="InterPro" id="IPR035919">
    <property type="entry name" value="EAL_sf"/>
</dbReference>
<organism evidence="5 6">
    <name type="scientific">Planobispora siamensis</name>
    <dbReference type="NCBI Taxonomy" id="936338"/>
    <lineage>
        <taxon>Bacteria</taxon>
        <taxon>Bacillati</taxon>
        <taxon>Actinomycetota</taxon>
        <taxon>Actinomycetes</taxon>
        <taxon>Streptosporangiales</taxon>
        <taxon>Streptosporangiaceae</taxon>
        <taxon>Planobispora</taxon>
    </lineage>
</organism>
<feature type="region of interest" description="Disordered" evidence="2">
    <location>
        <begin position="1"/>
        <end position="20"/>
    </location>
</feature>
<name>A0A8J3SK45_9ACTN</name>
<dbReference type="EMBL" id="BOOJ01000046">
    <property type="protein sequence ID" value="GIH94724.1"/>
    <property type="molecule type" value="Genomic_DNA"/>
</dbReference>
<feature type="domain" description="CBS" evidence="4">
    <location>
        <begin position="256"/>
        <end position="318"/>
    </location>
</feature>
<dbReference type="SMART" id="SM00116">
    <property type="entry name" value="CBS"/>
    <property type="match status" value="2"/>
</dbReference>
<reference evidence="5 6" key="1">
    <citation type="submission" date="2021-01" db="EMBL/GenBank/DDBJ databases">
        <title>Whole genome shotgun sequence of Planobispora siamensis NBRC 107568.</title>
        <authorList>
            <person name="Komaki H."/>
            <person name="Tamura T."/>
        </authorList>
    </citation>
    <scope>NUCLEOTIDE SEQUENCE [LARGE SCALE GENOMIC DNA]</scope>
    <source>
        <strain evidence="5 6">NBRC 107568</strain>
    </source>
</reference>
<dbReference type="Pfam" id="PF00563">
    <property type="entry name" value="EAL"/>
    <property type="match status" value="1"/>
</dbReference>
<dbReference type="InterPro" id="IPR046342">
    <property type="entry name" value="CBS_dom_sf"/>
</dbReference>
<proteinExistence type="predicted"/>